<accession>A0A507EY85</accession>
<reference evidence="2 3" key="1">
    <citation type="journal article" date="2019" name="Sci. Rep.">
        <title>Comparative genomics of chytrid fungi reveal insights into the obligate biotrophic and pathogenic lifestyle of Synchytrium endobioticum.</title>
        <authorList>
            <person name="van de Vossenberg B.T.L.H."/>
            <person name="Warris S."/>
            <person name="Nguyen H.D.T."/>
            <person name="van Gent-Pelzer M.P.E."/>
            <person name="Joly D.L."/>
            <person name="van de Geest H.C."/>
            <person name="Bonants P.J.M."/>
            <person name="Smith D.S."/>
            <person name="Levesque C.A."/>
            <person name="van der Lee T.A.J."/>
        </authorList>
    </citation>
    <scope>NUCLEOTIDE SEQUENCE [LARGE SCALE GENOMIC DNA]</scope>
    <source>
        <strain evidence="2 3">CBS 675.73</strain>
    </source>
</reference>
<gene>
    <name evidence="2" type="ORF">CcCBS67573_g06968</name>
</gene>
<organism evidence="2 3">
    <name type="scientific">Chytriomyces confervae</name>
    <dbReference type="NCBI Taxonomy" id="246404"/>
    <lineage>
        <taxon>Eukaryota</taxon>
        <taxon>Fungi</taxon>
        <taxon>Fungi incertae sedis</taxon>
        <taxon>Chytridiomycota</taxon>
        <taxon>Chytridiomycota incertae sedis</taxon>
        <taxon>Chytridiomycetes</taxon>
        <taxon>Chytridiales</taxon>
        <taxon>Chytriomycetaceae</taxon>
        <taxon>Chytriomyces</taxon>
    </lineage>
</organism>
<evidence type="ECO:0000313" key="2">
    <source>
        <dbReference type="EMBL" id="TPX68999.1"/>
    </source>
</evidence>
<comment type="caution">
    <text evidence="2">The sequence shown here is derived from an EMBL/GenBank/DDBJ whole genome shotgun (WGS) entry which is preliminary data.</text>
</comment>
<dbReference type="InterPro" id="IPR031526">
    <property type="entry name" value="DUF4698"/>
</dbReference>
<protein>
    <submittedName>
        <fullName evidence="2">Uncharacterized protein</fullName>
    </submittedName>
</protein>
<feature type="region of interest" description="Disordered" evidence="1">
    <location>
        <begin position="259"/>
        <end position="279"/>
    </location>
</feature>
<dbReference type="PANTHER" id="PTHR34754">
    <property type="entry name" value="COILED-COIL DOMAIN-CONTAINING PROTEIN 60"/>
    <property type="match status" value="1"/>
</dbReference>
<feature type="compositionally biased region" description="Basic and acidic residues" evidence="1">
    <location>
        <begin position="259"/>
        <end position="271"/>
    </location>
</feature>
<dbReference type="OrthoDB" id="2141068at2759"/>
<dbReference type="AlphaFoldDB" id="A0A507EY85"/>
<keyword evidence="3" id="KW-1185">Reference proteome</keyword>
<proteinExistence type="predicted"/>
<dbReference type="PANTHER" id="PTHR34754:SF1">
    <property type="entry name" value="COILED-COIL DOMAIN-CONTAINING PROTEIN 60"/>
    <property type="match status" value="1"/>
</dbReference>
<evidence type="ECO:0000313" key="3">
    <source>
        <dbReference type="Proteomes" id="UP000320333"/>
    </source>
</evidence>
<feature type="compositionally biased region" description="Basic and acidic residues" evidence="1">
    <location>
        <begin position="1"/>
        <end position="10"/>
    </location>
</feature>
<sequence length="497" mass="57275">MRSTARKEPDPQISQIPTASASDKPPSRQRNFHAIHGGHHSQSQKPDSRDAHLSNNVKQAIVDNKAIRNQAYESDKVTLRTDLKFAIRDAKLIAAVKVKRDADVLRCGFCSDSKEPYKPLGEPIVDSDALLYKSLKIDPAAFHGSSKDKYQRDTKSTIDVEAVNEKHKQQRGSRHDNGLVVLKQKLAQSKKRIHSVKFGIPFTQICDEQTKTKQDTPTKTSVSDAIDWSNLKIDTDKQGMFQNILERHRVAWLEKNSPEHASNKVESDAHMNDGLPSISNLARNTQERSQKEIEHTLQIPTHASFPETMERFFVTREKFYEQQRQMNQLLEEDLDRLDLDRKTMFVRKYSQFRANKNGAFSEDLQAMRQGAMKQRLTEKREVLRQHEWYFELLAKVSANSKSPLKVEKLLLRRIRGYIEDEQEFSQTTFVQLMRLIPQRLFNEEAIQRIIRFVKQHSSISERDYLEAIELAGHGLVLKRMAAKTETSGVRRVSAMNS</sequence>
<feature type="compositionally biased region" description="Basic residues" evidence="1">
    <location>
        <begin position="30"/>
        <end position="39"/>
    </location>
</feature>
<dbReference type="Proteomes" id="UP000320333">
    <property type="component" value="Unassembled WGS sequence"/>
</dbReference>
<feature type="compositionally biased region" description="Polar residues" evidence="1">
    <location>
        <begin position="12"/>
        <end position="21"/>
    </location>
</feature>
<dbReference type="EMBL" id="QEAP01000329">
    <property type="protein sequence ID" value="TPX68999.1"/>
    <property type="molecule type" value="Genomic_DNA"/>
</dbReference>
<evidence type="ECO:0000256" key="1">
    <source>
        <dbReference type="SAM" id="MobiDB-lite"/>
    </source>
</evidence>
<feature type="region of interest" description="Disordered" evidence="1">
    <location>
        <begin position="1"/>
        <end position="51"/>
    </location>
</feature>
<name>A0A507EY85_9FUNG</name>